<evidence type="ECO:0000313" key="3">
    <source>
        <dbReference type="Proteomes" id="UP000521943"/>
    </source>
</evidence>
<proteinExistence type="predicted"/>
<dbReference type="OrthoDB" id="3269456at2759"/>
<protein>
    <submittedName>
        <fullName evidence="2">Uncharacterized protein</fullName>
    </submittedName>
</protein>
<name>A0A8H6MD40_9AGAR</name>
<evidence type="ECO:0000256" key="1">
    <source>
        <dbReference type="SAM" id="MobiDB-lite"/>
    </source>
</evidence>
<organism evidence="2 3">
    <name type="scientific">Ephemerocybe angulata</name>
    <dbReference type="NCBI Taxonomy" id="980116"/>
    <lineage>
        <taxon>Eukaryota</taxon>
        <taxon>Fungi</taxon>
        <taxon>Dikarya</taxon>
        <taxon>Basidiomycota</taxon>
        <taxon>Agaricomycotina</taxon>
        <taxon>Agaricomycetes</taxon>
        <taxon>Agaricomycetidae</taxon>
        <taxon>Agaricales</taxon>
        <taxon>Agaricineae</taxon>
        <taxon>Psathyrellaceae</taxon>
        <taxon>Ephemerocybe</taxon>
    </lineage>
</organism>
<evidence type="ECO:0000313" key="2">
    <source>
        <dbReference type="EMBL" id="KAF6759632.1"/>
    </source>
</evidence>
<dbReference type="Proteomes" id="UP000521943">
    <property type="component" value="Unassembled WGS sequence"/>
</dbReference>
<feature type="region of interest" description="Disordered" evidence="1">
    <location>
        <begin position="303"/>
        <end position="328"/>
    </location>
</feature>
<reference evidence="2 3" key="1">
    <citation type="submission" date="2020-07" db="EMBL/GenBank/DDBJ databases">
        <title>Comparative genomics of pyrophilous fungi reveals a link between fire events and developmental genes.</title>
        <authorList>
            <consortium name="DOE Joint Genome Institute"/>
            <person name="Steindorff A.S."/>
            <person name="Carver A."/>
            <person name="Calhoun S."/>
            <person name="Stillman K."/>
            <person name="Liu H."/>
            <person name="Lipzen A."/>
            <person name="Pangilinan J."/>
            <person name="Labutti K."/>
            <person name="Bruns T.D."/>
            <person name="Grigoriev I.V."/>
        </authorList>
    </citation>
    <scope>NUCLEOTIDE SEQUENCE [LARGE SCALE GENOMIC DNA]</scope>
    <source>
        <strain evidence="2 3">CBS 144469</strain>
    </source>
</reference>
<dbReference type="AlphaFoldDB" id="A0A8H6MD40"/>
<feature type="compositionally biased region" description="Basic and acidic residues" evidence="1">
    <location>
        <begin position="316"/>
        <end position="328"/>
    </location>
</feature>
<dbReference type="EMBL" id="JACGCI010000015">
    <property type="protein sequence ID" value="KAF6759632.1"/>
    <property type="molecule type" value="Genomic_DNA"/>
</dbReference>
<comment type="caution">
    <text evidence="2">The sequence shown here is derived from an EMBL/GenBank/DDBJ whole genome shotgun (WGS) entry which is preliminary data.</text>
</comment>
<accession>A0A8H6MD40</accession>
<gene>
    <name evidence="2" type="ORF">DFP72DRAFT_1063976</name>
</gene>
<sequence length="328" mass="37436">MNFLYKSDEAKLWLDSYTQKSLQEAVTPNNRCIDLLDVNNCTAVQYSEPPCVRLTKEIDGEVEEVTVRVAGILCSKILPPVLGLRSTKPEHVRYVRQFVRCSGLGSHAFAGQRVIFEQVYAAFVANPCVEQLDDFEFGLYEGHKCVDLHARHLTERRYVPSLPHIPFTPDIDPNHALEIARDTMFIRVEDNVVQYSKKIYEDDGSYSYEPLHPEEFKEGDVVEAVGTFVAFPKGKEGQYCMVFCLRGLTMLTSVFREDSRIVPNPILNVQRIEKREVRKKKRVKAPTAQALKRSFIQYGKRVEAHRKADSSMGGRDPIKDGGESRMEE</sequence>
<keyword evidence="3" id="KW-1185">Reference proteome</keyword>